<dbReference type="PANTHER" id="PTHR48219">
    <property type="entry name" value="VACUOLAR PROTEIN SORTING-ASSOCIATED PROTEIN 62-RELATED"/>
    <property type="match status" value="1"/>
</dbReference>
<proteinExistence type="predicted"/>
<dbReference type="AlphaFoldDB" id="A0A1I0L4C4"/>
<protein>
    <submittedName>
        <fullName evidence="1">Uncharacterized protein</fullName>
    </submittedName>
</protein>
<dbReference type="EMBL" id="FOIJ01000018">
    <property type="protein sequence ID" value="SEU34076.1"/>
    <property type="molecule type" value="Genomic_DNA"/>
</dbReference>
<evidence type="ECO:0000313" key="2">
    <source>
        <dbReference type="Proteomes" id="UP000199181"/>
    </source>
</evidence>
<evidence type="ECO:0000313" key="1">
    <source>
        <dbReference type="EMBL" id="SEU34076.1"/>
    </source>
</evidence>
<organism evidence="1 2">
    <name type="scientific">Stigmatella erecta</name>
    <dbReference type="NCBI Taxonomy" id="83460"/>
    <lineage>
        <taxon>Bacteria</taxon>
        <taxon>Pseudomonadati</taxon>
        <taxon>Myxococcota</taxon>
        <taxon>Myxococcia</taxon>
        <taxon>Myxococcales</taxon>
        <taxon>Cystobacterineae</taxon>
        <taxon>Archangiaceae</taxon>
        <taxon>Stigmatella</taxon>
    </lineage>
</organism>
<dbReference type="PANTHER" id="PTHR48219:SF2">
    <property type="entry name" value="VACUOLAR PROTEIN SORTING-ASSOCIATED PROTEIN 62"/>
    <property type="match status" value="1"/>
</dbReference>
<dbReference type="InterPro" id="IPR009291">
    <property type="entry name" value="Vps62"/>
</dbReference>
<dbReference type="Pfam" id="PF06101">
    <property type="entry name" value="Vps62"/>
    <property type="match status" value="1"/>
</dbReference>
<sequence>MEKHHHHRPKLVRASQSVQGEPSLILSTTASYTWICDDVGSGADSDVTLFRPNPDDTSYCILGDYAQGNYGGPTGNSIIVKAINDDPAAPLLKPAKSWSLVWTDKGSGGDYDWSVWAAVAPDGYVAIGMVATLGYSAPDIQNYRCVRKDLAQQSSAPAQIWSDKGSGADNDVTLWGVTGMPNTFVAQANYDAYNGTAYVLKGIS</sequence>
<reference evidence="2" key="1">
    <citation type="submission" date="2016-10" db="EMBL/GenBank/DDBJ databases">
        <authorList>
            <person name="Varghese N."/>
            <person name="Submissions S."/>
        </authorList>
    </citation>
    <scope>NUCLEOTIDE SEQUENCE [LARGE SCALE GENOMIC DNA]</scope>
    <source>
        <strain evidence="2">DSM 16858</strain>
    </source>
</reference>
<dbReference type="Proteomes" id="UP000199181">
    <property type="component" value="Unassembled WGS sequence"/>
</dbReference>
<name>A0A1I0L4C4_9BACT</name>
<dbReference type="RefSeq" id="WP_177233801.1">
    <property type="nucleotide sequence ID" value="NZ_FOIJ01000018.1"/>
</dbReference>
<gene>
    <name evidence="1" type="ORF">SAMN05443639_11897</name>
</gene>
<keyword evidence="2" id="KW-1185">Reference proteome</keyword>
<accession>A0A1I0L4C4</accession>